<evidence type="ECO:0000313" key="2">
    <source>
        <dbReference type="EMBL" id="KAF9612944.1"/>
    </source>
</evidence>
<dbReference type="EMBL" id="JADFTS010000003">
    <property type="protein sequence ID" value="KAF9612944.1"/>
    <property type="molecule type" value="Genomic_DNA"/>
</dbReference>
<protein>
    <submittedName>
        <fullName evidence="2">Uncharacterized protein</fullName>
    </submittedName>
</protein>
<comment type="caution">
    <text evidence="2">The sequence shown here is derived from an EMBL/GenBank/DDBJ whole genome shotgun (WGS) entry which is preliminary data.</text>
</comment>
<dbReference type="Proteomes" id="UP000631114">
    <property type="component" value="Unassembled WGS sequence"/>
</dbReference>
<gene>
    <name evidence="2" type="ORF">IFM89_004647</name>
</gene>
<dbReference type="OrthoDB" id="1932629at2759"/>
<evidence type="ECO:0000313" key="3">
    <source>
        <dbReference type="Proteomes" id="UP000631114"/>
    </source>
</evidence>
<feature type="coiled-coil region" evidence="1">
    <location>
        <begin position="15"/>
        <end position="73"/>
    </location>
</feature>
<proteinExistence type="predicted"/>
<accession>A0A835I987</accession>
<reference evidence="2 3" key="1">
    <citation type="submission" date="2020-10" db="EMBL/GenBank/DDBJ databases">
        <title>The Coptis chinensis genome and diversification of protoberbering-type alkaloids.</title>
        <authorList>
            <person name="Wang B."/>
            <person name="Shu S."/>
            <person name="Song C."/>
            <person name="Liu Y."/>
        </authorList>
    </citation>
    <scope>NUCLEOTIDE SEQUENCE [LARGE SCALE GENOMIC DNA]</scope>
    <source>
        <strain evidence="2">HL-2020</strain>
        <tissue evidence="2">Leaf</tissue>
    </source>
</reference>
<organism evidence="2 3">
    <name type="scientific">Coptis chinensis</name>
    <dbReference type="NCBI Taxonomy" id="261450"/>
    <lineage>
        <taxon>Eukaryota</taxon>
        <taxon>Viridiplantae</taxon>
        <taxon>Streptophyta</taxon>
        <taxon>Embryophyta</taxon>
        <taxon>Tracheophyta</taxon>
        <taxon>Spermatophyta</taxon>
        <taxon>Magnoliopsida</taxon>
        <taxon>Ranunculales</taxon>
        <taxon>Ranunculaceae</taxon>
        <taxon>Coptidoideae</taxon>
        <taxon>Coptis</taxon>
    </lineage>
</organism>
<name>A0A835I987_9MAGN</name>
<evidence type="ECO:0000256" key="1">
    <source>
        <dbReference type="SAM" id="Coils"/>
    </source>
</evidence>
<dbReference type="AlphaFoldDB" id="A0A835I987"/>
<sequence>MNSLKSSYGIEIKRRESLERSCNELKQDNDRLVKLYSDSLNKLANQIERRSNCQSLKDELKKVNEEQISKEEVRFTFIICGLYFADSLPMEHKKAVDLLQQEHAATIGDLEARVRNFLHQEEANLEMINQLHKDLAAHKTQIETLSRRLERVHADAESKYNHEVQDLRDWLLVEQEEKRELNVKLQYAEKELANSRKKLEEQQRDSTANRHVETLKQKLMKLRKENEALKRQLNNNKHRY</sequence>
<keyword evidence="3" id="KW-1185">Reference proteome</keyword>
<feature type="coiled-coil region" evidence="1">
    <location>
        <begin position="128"/>
        <end position="239"/>
    </location>
</feature>
<keyword evidence="1" id="KW-0175">Coiled coil</keyword>